<dbReference type="InterPro" id="IPR012967">
    <property type="entry name" value="COMT_dimerisation"/>
</dbReference>
<dbReference type="Gene3D" id="1.10.10.10">
    <property type="entry name" value="Winged helix-like DNA-binding domain superfamily/Winged helix DNA-binding domain"/>
    <property type="match status" value="1"/>
</dbReference>
<dbReference type="GO" id="GO:0008171">
    <property type="term" value="F:O-methyltransferase activity"/>
    <property type="evidence" value="ECO:0007669"/>
    <property type="project" value="InterPro"/>
</dbReference>
<dbReference type="InterPro" id="IPR036388">
    <property type="entry name" value="WH-like_DNA-bd_sf"/>
</dbReference>
<dbReference type="AlphaFoldDB" id="A0AAN6NHG9"/>
<protein>
    <submittedName>
        <fullName evidence="6">S-adenosyl-L-methionine-dependent methyltransferase</fullName>
    </submittedName>
</protein>
<dbReference type="Pfam" id="PF08100">
    <property type="entry name" value="Dimerisation"/>
    <property type="match status" value="1"/>
</dbReference>
<dbReference type="Gene3D" id="3.40.50.150">
    <property type="entry name" value="Vaccinia Virus protein VP39"/>
    <property type="match status" value="1"/>
</dbReference>
<gene>
    <name evidence="6" type="ORF">QBC46DRAFT_371611</name>
</gene>
<evidence type="ECO:0000313" key="6">
    <source>
        <dbReference type="EMBL" id="KAK3945224.1"/>
    </source>
</evidence>
<keyword evidence="1 6" id="KW-0489">Methyltransferase</keyword>
<name>A0AAN6NHG9_9PEZI</name>
<evidence type="ECO:0000259" key="5">
    <source>
        <dbReference type="Pfam" id="PF08100"/>
    </source>
</evidence>
<organism evidence="6 7">
    <name type="scientific">Diplogelasinospora grovesii</name>
    <dbReference type="NCBI Taxonomy" id="303347"/>
    <lineage>
        <taxon>Eukaryota</taxon>
        <taxon>Fungi</taxon>
        <taxon>Dikarya</taxon>
        <taxon>Ascomycota</taxon>
        <taxon>Pezizomycotina</taxon>
        <taxon>Sordariomycetes</taxon>
        <taxon>Sordariomycetidae</taxon>
        <taxon>Sordariales</taxon>
        <taxon>Diplogelasinosporaceae</taxon>
        <taxon>Diplogelasinospora</taxon>
    </lineage>
</organism>
<comment type="caution">
    <text evidence="6">The sequence shown here is derived from an EMBL/GenBank/DDBJ whole genome shotgun (WGS) entry which is preliminary data.</text>
</comment>
<dbReference type="SUPFAM" id="SSF46785">
    <property type="entry name" value="Winged helix' DNA-binding domain"/>
    <property type="match status" value="1"/>
</dbReference>
<keyword evidence="2" id="KW-0808">Transferase</keyword>
<keyword evidence="7" id="KW-1185">Reference proteome</keyword>
<dbReference type="InterPro" id="IPR036390">
    <property type="entry name" value="WH_DNA-bd_sf"/>
</dbReference>
<feature type="domain" description="O-methyltransferase C-terminal" evidence="4">
    <location>
        <begin position="222"/>
        <end position="364"/>
    </location>
</feature>
<dbReference type="PANTHER" id="PTHR43712:SF1">
    <property type="entry name" value="HYPOTHETICAL O-METHYLTRANSFERASE (EUROFUNG)-RELATED"/>
    <property type="match status" value="1"/>
</dbReference>
<reference evidence="7" key="1">
    <citation type="journal article" date="2023" name="Mol. Phylogenet. Evol.">
        <title>Genome-scale phylogeny and comparative genomics of the fungal order Sordariales.</title>
        <authorList>
            <person name="Hensen N."/>
            <person name="Bonometti L."/>
            <person name="Westerberg I."/>
            <person name="Brannstrom I.O."/>
            <person name="Guillou S."/>
            <person name="Cros-Aarteil S."/>
            <person name="Calhoun S."/>
            <person name="Haridas S."/>
            <person name="Kuo A."/>
            <person name="Mondo S."/>
            <person name="Pangilinan J."/>
            <person name="Riley R."/>
            <person name="LaButti K."/>
            <person name="Andreopoulos B."/>
            <person name="Lipzen A."/>
            <person name="Chen C."/>
            <person name="Yan M."/>
            <person name="Daum C."/>
            <person name="Ng V."/>
            <person name="Clum A."/>
            <person name="Steindorff A."/>
            <person name="Ohm R.A."/>
            <person name="Martin F."/>
            <person name="Silar P."/>
            <person name="Natvig D.O."/>
            <person name="Lalanne C."/>
            <person name="Gautier V."/>
            <person name="Ament-Velasquez S.L."/>
            <person name="Kruys A."/>
            <person name="Hutchinson M.I."/>
            <person name="Powell A.J."/>
            <person name="Barry K."/>
            <person name="Miller A.N."/>
            <person name="Grigoriev I.V."/>
            <person name="Debuchy R."/>
            <person name="Gladieux P."/>
            <person name="Hiltunen Thoren M."/>
            <person name="Johannesson H."/>
        </authorList>
    </citation>
    <scope>NUCLEOTIDE SEQUENCE [LARGE SCALE GENOMIC DNA]</scope>
    <source>
        <strain evidence="7">CBS 340.73</strain>
    </source>
</reference>
<evidence type="ECO:0000256" key="2">
    <source>
        <dbReference type="ARBA" id="ARBA00022679"/>
    </source>
</evidence>
<dbReference type="GO" id="GO:0032259">
    <property type="term" value="P:methylation"/>
    <property type="evidence" value="ECO:0007669"/>
    <property type="project" value="UniProtKB-KW"/>
</dbReference>
<dbReference type="PROSITE" id="PS51683">
    <property type="entry name" value="SAM_OMT_II"/>
    <property type="match status" value="1"/>
</dbReference>
<evidence type="ECO:0000256" key="3">
    <source>
        <dbReference type="ARBA" id="ARBA00022691"/>
    </source>
</evidence>
<evidence type="ECO:0000259" key="4">
    <source>
        <dbReference type="Pfam" id="PF00891"/>
    </source>
</evidence>
<dbReference type="InterPro" id="IPR016461">
    <property type="entry name" value="COMT-like"/>
</dbReference>
<evidence type="ECO:0000256" key="1">
    <source>
        <dbReference type="ARBA" id="ARBA00022603"/>
    </source>
</evidence>
<dbReference type="InterPro" id="IPR029063">
    <property type="entry name" value="SAM-dependent_MTases_sf"/>
</dbReference>
<keyword evidence="3" id="KW-0949">S-adenosyl-L-methionine</keyword>
<dbReference type="PANTHER" id="PTHR43712">
    <property type="entry name" value="PUTATIVE (AFU_ORTHOLOGUE AFUA_4G14580)-RELATED"/>
    <property type="match status" value="1"/>
</dbReference>
<sequence length="387" mass="42876">MSDIVAQIEALTKSPPQDPAERLALYNAMRKLSAAIEDPFDTIYRVHDSPMILIFSQVASDLGIFKKLSEVAPLQITGQLLAVQAEADPVLMSRILRFLASYSLIAETDEDTYKANNITHTLARPAFRAGISHGFNVILPCLQATPKFLADTKYQNPADMNNGPFQRGHNTTLPGFAYAAQHRELMDNFNLWMSETHDSQSTWLDVYNFAGHVKDTTPETLIFVDVGGGIGQQCALLKRTHPNIPGRVVLQDQNVVLEHALVSEKEGVETMAHNFWEEQPLKGARVYYMRNILHDYPDDKAVIIINNIVQAMNKDSVLVIDEMIIPNKGAHSRSTGTDMTMMAALAATERTDRQWDALLEKAGVRAAEKKTYNQATGASVVVLVAAN</sequence>
<feature type="domain" description="O-methyltransferase dimerisation" evidence="5">
    <location>
        <begin position="57"/>
        <end position="122"/>
    </location>
</feature>
<dbReference type="SUPFAM" id="SSF53335">
    <property type="entry name" value="S-adenosyl-L-methionine-dependent methyltransferases"/>
    <property type="match status" value="1"/>
</dbReference>
<evidence type="ECO:0000313" key="7">
    <source>
        <dbReference type="Proteomes" id="UP001303473"/>
    </source>
</evidence>
<accession>A0AAN6NHG9</accession>
<dbReference type="EMBL" id="MU853755">
    <property type="protein sequence ID" value="KAK3945224.1"/>
    <property type="molecule type" value="Genomic_DNA"/>
</dbReference>
<dbReference type="Pfam" id="PF00891">
    <property type="entry name" value="Methyltransf_2"/>
    <property type="match status" value="1"/>
</dbReference>
<dbReference type="Proteomes" id="UP001303473">
    <property type="component" value="Unassembled WGS sequence"/>
</dbReference>
<proteinExistence type="predicted"/>
<dbReference type="InterPro" id="IPR001077">
    <property type="entry name" value="COMT_C"/>
</dbReference>